<dbReference type="GO" id="GO:0022625">
    <property type="term" value="C:cytosolic large ribosomal subunit"/>
    <property type="evidence" value="ECO:0007669"/>
    <property type="project" value="TreeGrafter"/>
</dbReference>
<dbReference type="RefSeq" id="WP_043552261.1">
    <property type="nucleotide sequence ID" value="NZ_CALAZD010000145.1"/>
</dbReference>
<evidence type="ECO:0000256" key="3">
    <source>
        <dbReference type="ARBA" id="ARBA00022884"/>
    </source>
</evidence>
<evidence type="ECO:0000313" key="12">
    <source>
        <dbReference type="Proteomes" id="UP000242683"/>
    </source>
</evidence>
<protein>
    <recommendedName>
        <fullName evidence="6 7">Large ribosomal subunit protein uL18</fullName>
    </recommendedName>
</protein>
<dbReference type="PANTHER" id="PTHR12899:SF3">
    <property type="entry name" value="LARGE RIBOSOMAL SUBUNIT PROTEIN UL18M"/>
    <property type="match status" value="1"/>
</dbReference>
<dbReference type="AlphaFoldDB" id="A0A087PM17"/>
<keyword evidence="2 7" id="KW-0699">rRNA-binding</keyword>
<evidence type="ECO:0000313" key="8">
    <source>
        <dbReference type="EMBL" id="KXV13678.1"/>
    </source>
</evidence>
<evidence type="ECO:0000256" key="4">
    <source>
        <dbReference type="ARBA" id="ARBA00022980"/>
    </source>
</evidence>
<dbReference type="PATRIC" id="fig|178901.10.peg.2364"/>
<gene>
    <name evidence="7" type="primary">rplR</name>
    <name evidence="8" type="ORF">AD933_14585</name>
    <name evidence="9" type="ORF">AD951_13710</name>
    <name evidence="10" type="ORF">HK23_11610</name>
</gene>
<dbReference type="FunFam" id="3.30.420.100:FF:000001">
    <property type="entry name" value="50S ribosomal protein L18"/>
    <property type="match status" value="1"/>
</dbReference>
<accession>A0A087PM17</accession>
<comment type="function">
    <text evidence="7">This is one of the proteins that bind and probably mediate the attachment of the 5S RNA into the large ribosomal subunit, where it forms part of the central protuberance.</text>
</comment>
<keyword evidence="5 7" id="KW-0687">Ribonucleoprotein</keyword>
<dbReference type="HAMAP" id="MF_01337_B">
    <property type="entry name" value="Ribosomal_uL18_B"/>
    <property type="match status" value="1"/>
</dbReference>
<dbReference type="NCBIfam" id="TIGR00060">
    <property type="entry name" value="L18_bact"/>
    <property type="match status" value="1"/>
</dbReference>
<dbReference type="GO" id="GO:0008097">
    <property type="term" value="F:5S rRNA binding"/>
    <property type="evidence" value="ECO:0007669"/>
    <property type="project" value="TreeGrafter"/>
</dbReference>
<comment type="caution">
    <text evidence="8">The sequence shown here is derived from an EMBL/GenBank/DDBJ whole genome shotgun (WGS) entry which is preliminary data.</text>
</comment>
<dbReference type="InterPro" id="IPR004389">
    <property type="entry name" value="Ribosomal_uL18_bac-type"/>
</dbReference>
<dbReference type="Proteomes" id="UP000075377">
    <property type="component" value="Unassembled WGS sequence"/>
</dbReference>
<organism evidence="8 11">
    <name type="scientific">Acetobacter malorum</name>
    <dbReference type="NCBI Taxonomy" id="178901"/>
    <lineage>
        <taxon>Bacteria</taxon>
        <taxon>Pseudomonadati</taxon>
        <taxon>Pseudomonadota</taxon>
        <taxon>Alphaproteobacteria</taxon>
        <taxon>Acetobacterales</taxon>
        <taxon>Acetobacteraceae</taxon>
        <taxon>Acetobacter</taxon>
    </lineage>
</organism>
<evidence type="ECO:0000256" key="1">
    <source>
        <dbReference type="ARBA" id="ARBA00007116"/>
    </source>
</evidence>
<comment type="similarity">
    <text evidence="1 7">Belongs to the universal ribosomal protein uL18 family.</text>
</comment>
<evidence type="ECO:0000313" key="9">
    <source>
        <dbReference type="EMBL" id="KXV67927.1"/>
    </source>
</evidence>
<dbReference type="GO" id="GO:0006412">
    <property type="term" value="P:translation"/>
    <property type="evidence" value="ECO:0007669"/>
    <property type="project" value="UniProtKB-UniRule"/>
</dbReference>
<evidence type="ECO:0000313" key="10">
    <source>
        <dbReference type="EMBL" id="OUJ07204.1"/>
    </source>
</evidence>
<reference evidence="10" key="2">
    <citation type="submission" date="2014-06" db="EMBL/GenBank/DDBJ databases">
        <authorList>
            <person name="Ju J."/>
            <person name="Zhang J."/>
        </authorList>
    </citation>
    <scope>NUCLEOTIDE SEQUENCE [LARGE SCALE GENOMIC DNA]</scope>
    <source>
        <strain evidence="10">DsW_057</strain>
    </source>
</reference>
<keyword evidence="4 7" id="KW-0689">Ribosomal protein</keyword>
<dbReference type="SUPFAM" id="SSF53137">
    <property type="entry name" value="Translational machinery components"/>
    <property type="match status" value="1"/>
</dbReference>
<dbReference type="InterPro" id="IPR005484">
    <property type="entry name" value="Ribosomal_uL18_bac/plant/anim"/>
</dbReference>
<evidence type="ECO:0000256" key="6">
    <source>
        <dbReference type="ARBA" id="ARBA00035197"/>
    </source>
</evidence>
<reference evidence="12" key="1">
    <citation type="submission" date="2014-06" db="EMBL/GenBank/DDBJ databases">
        <authorList>
            <person name="Winans N.J."/>
            <person name="Newell P.D."/>
            <person name="Douglas A.E."/>
        </authorList>
    </citation>
    <scope>NUCLEOTIDE SEQUENCE [LARGE SCALE GENOMIC DNA]</scope>
    <source>
        <strain evidence="12">DsW_057</strain>
    </source>
</reference>
<reference evidence="8 11" key="3">
    <citation type="submission" date="2015-06" db="EMBL/GenBank/DDBJ databases">
        <title>Improved classification and identification of acetic acid bacteria using matrix-assisted laser desorption/ionization time-of-flight mass spectrometry; Gluconobacter nephelii and Gluconobacter uchimurae are later heterotypic synonyms of Gluconobacter japonicus and Gluconobacter oxydans, respectively.</title>
        <authorList>
            <person name="Li L."/>
            <person name="Cleenwerck I."/>
            <person name="De Vuyst L."/>
            <person name="Vandamme P."/>
        </authorList>
    </citation>
    <scope>NUCLEOTIDE SEQUENCE [LARGE SCALE GENOMIC DNA]</scope>
    <source>
        <strain evidence="8 11">LMG 1552</strain>
        <strain evidence="9">LMG 1699</strain>
    </source>
</reference>
<proteinExistence type="inferred from homology"/>
<dbReference type="EMBL" id="JOPG01000005">
    <property type="protein sequence ID" value="OUJ07204.1"/>
    <property type="molecule type" value="Genomic_DNA"/>
</dbReference>
<evidence type="ECO:0000256" key="5">
    <source>
        <dbReference type="ARBA" id="ARBA00023274"/>
    </source>
</evidence>
<dbReference type="PANTHER" id="PTHR12899">
    <property type="entry name" value="39S RIBOSOMAL PROTEIN L18, MITOCHONDRIAL"/>
    <property type="match status" value="1"/>
</dbReference>
<dbReference type="GO" id="GO:0003735">
    <property type="term" value="F:structural constituent of ribosome"/>
    <property type="evidence" value="ECO:0007669"/>
    <property type="project" value="InterPro"/>
</dbReference>
<sequence>MSTQQELRNRRRARLRFQLRRKAGGRPRLSVFRSGKNIYAQVIDDVRGCTLAAASSLDKELRPSLKSGANKDSAGAVGKLVAQRAVAAGVSQVVFDRGSYLYHGRVKALAEAAREGGLSF</sequence>
<evidence type="ECO:0000256" key="2">
    <source>
        <dbReference type="ARBA" id="ARBA00022730"/>
    </source>
</evidence>
<dbReference type="InterPro" id="IPR057268">
    <property type="entry name" value="Ribosomal_L18"/>
</dbReference>
<name>A0A087PM17_9PROT</name>
<keyword evidence="3 7" id="KW-0694">RNA-binding</keyword>
<dbReference type="CDD" id="cd00432">
    <property type="entry name" value="Ribosomal_L18_L5e"/>
    <property type="match status" value="1"/>
</dbReference>
<dbReference type="GeneID" id="29558785"/>
<dbReference type="OrthoDB" id="9810939at2"/>
<dbReference type="EMBL" id="LHZX01000315">
    <property type="protein sequence ID" value="KXV67927.1"/>
    <property type="molecule type" value="Genomic_DNA"/>
</dbReference>
<dbReference type="Proteomes" id="UP000242683">
    <property type="component" value="Unassembled WGS sequence"/>
</dbReference>
<dbReference type="Proteomes" id="UP000075526">
    <property type="component" value="Unassembled WGS sequence"/>
</dbReference>
<dbReference type="EMBL" id="LHZF01000176">
    <property type="protein sequence ID" value="KXV13678.1"/>
    <property type="molecule type" value="Genomic_DNA"/>
</dbReference>
<evidence type="ECO:0000256" key="7">
    <source>
        <dbReference type="HAMAP-Rule" id="MF_01337"/>
    </source>
</evidence>
<evidence type="ECO:0000313" key="11">
    <source>
        <dbReference type="Proteomes" id="UP000075526"/>
    </source>
</evidence>
<dbReference type="Gene3D" id="3.30.420.100">
    <property type="match status" value="1"/>
</dbReference>
<comment type="subunit">
    <text evidence="7">Part of the 50S ribosomal subunit; part of the 5S rRNA/L5/L18/L25 subcomplex. Contacts the 5S and 23S rRNAs.</text>
</comment>
<dbReference type="Pfam" id="PF00861">
    <property type="entry name" value="Ribosomal_L18p"/>
    <property type="match status" value="1"/>
</dbReference>